<dbReference type="InterPro" id="IPR036900">
    <property type="entry name" value="A-D-PHexomutase_C_sf"/>
</dbReference>
<dbReference type="EMBL" id="BX248583">
    <property type="protein sequence ID" value="CAD83393.1"/>
    <property type="molecule type" value="Genomic_DNA"/>
</dbReference>
<dbReference type="GO" id="GO:0006166">
    <property type="term" value="P:purine ribonucleoside salvage"/>
    <property type="evidence" value="ECO:0007669"/>
    <property type="project" value="TreeGrafter"/>
</dbReference>
<dbReference type="PANTHER" id="PTHR45745">
    <property type="entry name" value="PHOSPHOMANNOMUTASE 45A"/>
    <property type="match status" value="1"/>
</dbReference>
<evidence type="ECO:0000259" key="7">
    <source>
        <dbReference type="Pfam" id="PF02879"/>
    </source>
</evidence>
<evidence type="ECO:0000259" key="8">
    <source>
        <dbReference type="Pfam" id="PF02880"/>
    </source>
</evidence>
<keyword evidence="4" id="KW-0460">Magnesium</keyword>
<dbReference type="Proteomes" id="UP000002192">
    <property type="component" value="Chromosome"/>
</dbReference>
<dbReference type="STRING" id="203907.Bfl326"/>
<dbReference type="CDD" id="cd05801">
    <property type="entry name" value="PGM_like3"/>
    <property type="match status" value="1"/>
</dbReference>
<sequence>MQNNLFQVKKSIINETKLIDQYYNLSPDPYNNKEHKVFFGTSGHRGSSYQYSFNEAHVFAISQSIVQIRTLYGITGPCYVAKDTHTLSEPAFISVLEVLTANSINVIIEKNDLYTPTPVISNAIINYNRHRYHNNQSKADGIIVTSSHNPPEDGGIKYSSIFGGPAEIDITYLIEKYANRFLLNNLRTVNKITLNHAWRSGYIHPQDLVQNYVQNLSTIINMKAIQKSGLKIGVDPLSGSSINCWYDIAQYYQLNLTVINSKIDRTFSFMNIDYDGRIRINCTSELTLSKVLSSSKKFDLFFINDPDCDRHGIITKGGLIQSNYYFPIVINYLFHNRDFWKKKILSVGKTNVSSMSIDQVANNLNCQLLTTPVGFKWFTQGLLHSKLGFAGEDSSGASFLDQRCMPWSTDKDGFIMCLISAEILAVTDHTLQDHHIQFNKNLNCTFNYNQTYLVINHSQKKSIINTLFNQIHMNELVGDPIIKVENIKPLNKFISMDGLKIVTRNGWIAGRLSGTELVYKIYCESFLSSDHRLKMEQKMIRCIYQIIN</sequence>
<feature type="domain" description="Alpha-D-phosphohexomutase alpha/beta/alpha" evidence="6">
    <location>
        <begin position="38"/>
        <end position="179"/>
    </location>
</feature>
<evidence type="ECO:0000256" key="3">
    <source>
        <dbReference type="ARBA" id="ARBA00022723"/>
    </source>
</evidence>
<accession>Q7VR96</accession>
<feature type="domain" description="Alpha-D-phosphohexomutase alpha/beta/alpha" evidence="8">
    <location>
        <begin position="322"/>
        <end position="434"/>
    </location>
</feature>
<dbReference type="InterPro" id="IPR016055">
    <property type="entry name" value="A-D-PHexomutase_a/b/a-I/II/III"/>
</dbReference>
<evidence type="ECO:0000256" key="4">
    <source>
        <dbReference type="ARBA" id="ARBA00022842"/>
    </source>
</evidence>
<name>Q7VR96_BLOFL</name>
<dbReference type="GO" id="GO:0046872">
    <property type="term" value="F:metal ion binding"/>
    <property type="evidence" value="ECO:0007669"/>
    <property type="project" value="UniProtKB-KW"/>
</dbReference>
<dbReference type="SUPFAM" id="SSF55957">
    <property type="entry name" value="Phosphoglucomutase, C-terminal domain"/>
    <property type="match status" value="1"/>
</dbReference>
<keyword evidence="2" id="KW-0597">Phosphoprotein</keyword>
<dbReference type="InterPro" id="IPR005844">
    <property type="entry name" value="A-D-PHexomutase_a/b/a-I"/>
</dbReference>
<keyword evidence="5 9" id="KW-0413">Isomerase</keyword>
<evidence type="ECO:0000256" key="1">
    <source>
        <dbReference type="ARBA" id="ARBA00010231"/>
    </source>
</evidence>
<dbReference type="Pfam" id="PF02878">
    <property type="entry name" value="PGM_PMM_I"/>
    <property type="match status" value="1"/>
</dbReference>
<proteinExistence type="inferred from homology"/>
<dbReference type="Gene3D" id="3.40.120.10">
    <property type="entry name" value="Alpha-D-Glucose-1,6-Bisphosphate, subunit A, domain 3"/>
    <property type="match status" value="3"/>
</dbReference>
<evidence type="ECO:0000256" key="2">
    <source>
        <dbReference type="ARBA" id="ARBA00022553"/>
    </source>
</evidence>
<keyword evidence="10" id="KW-1185">Reference proteome</keyword>
<dbReference type="InterPro" id="IPR005852">
    <property type="entry name" value="PGM_a-D-Glc-sp"/>
</dbReference>
<evidence type="ECO:0000313" key="9">
    <source>
        <dbReference type="EMBL" id="CAD83393.1"/>
    </source>
</evidence>
<feature type="domain" description="Alpha-D-phosphohexomutase alpha/beta/alpha" evidence="7">
    <location>
        <begin position="211"/>
        <end position="318"/>
    </location>
</feature>
<protein>
    <submittedName>
        <fullName evidence="9">Phosphoglucomutase</fullName>
        <ecNumber evidence="9">5.4.2.2</ecNumber>
    </submittedName>
</protein>
<dbReference type="OrthoDB" id="9806956at2"/>
<dbReference type="GO" id="GO:0005975">
    <property type="term" value="P:carbohydrate metabolic process"/>
    <property type="evidence" value="ECO:0007669"/>
    <property type="project" value="InterPro"/>
</dbReference>
<dbReference type="KEGG" id="bfl:Bfl326"/>
<evidence type="ECO:0000259" key="6">
    <source>
        <dbReference type="Pfam" id="PF02878"/>
    </source>
</evidence>
<dbReference type="GO" id="GO:0008973">
    <property type="term" value="F:phosphopentomutase activity"/>
    <property type="evidence" value="ECO:0007669"/>
    <property type="project" value="TreeGrafter"/>
</dbReference>
<dbReference type="InterPro" id="IPR005846">
    <property type="entry name" value="A-D-PHexomutase_a/b/a-III"/>
</dbReference>
<keyword evidence="3" id="KW-0479">Metal-binding</keyword>
<evidence type="ECO:0000313" key="10">
    <source>
        <dbReference type="Proteomes" id="UP000002192"/>
    </source>
</evidence>
<comment type="similarity">
    <text evidence="1">Belongs to the phosphohexose mutase family.</text>
</comment>
<dbReference type="HOGENOM" id="CLU_016950_8_1_6"/>
<dbReference type="SUPFAM" id="SSF53738">
    <property type="entry name" value="Phosphoglucomutase, first 3 domains"/>
    <property type="match status" value="3"/>
</dbReference>
<gene>
    <name evidence="9" type="primary">pgm</name>
    <name evidence="9" type="ordered locus">Bfl326</name>
</gene>
<dbReference type="AlphaFoldDB" id="Q7VR96"/>
<dbReference type="InterPro" id="IPR005845">
    <property type="entry name" value="A-D-PHexomutase_a/b/a-II"/>
</dbReference>
<dbReference type="GO" id="GO:0004614">
    <property type="term" value="F:phosphoglucomutase activity"/>
    <property type="evidence" value="ECO:0007669"/>
    <property type="project" value="UniProtKB-EC"/>
</dbReference>
<organism evidence="9 10">
    <name type="scientific">Blochmanniella floridana</name>
    <dbReference type="NCBI Taxonomy" id="203907"/>
    <lineage>
        <taxon>Bacteria</taxon>
        <taxon>Pseudomonadati</taxon>
        <taxon>Pseudomonadota</taxon>
        <taxon>Gammaproteobacteria</taxon>
        <taxon>Enterobacterales</taxon>
        <taxon>Enterobacteriaceae</taxon>
        <taxon>ant endosymbionts</taxon>
        <taxon>Candidatus Blochmanniella</taxon>
    </lineage>
</organism>
<dbReference type="eggNOG" id="COG0033">
    <property type="taxonomic scope" value="Bacteria"/>
</dbReference>
<dbReference type="Pfam" id="PF02879">
    <property type="entry name" value="PGM_PMM_II"/>
    <property type="match status" value="1"/>
</dbReference>
<reference evidence="9 10" key="1">
    <citation type="journal article" date="2003" name="Proc. Natl. Acad. Sci. U.S.A.">
        <title>The genome sequence of Blochmannia floridanus: comparative analysis of reduced genomes.</title>
        <authorList>
            <person name="Gil R."/>
            <person name="Silva F.J."/>
            <person name="Zientz E."/>
            <person name="Delmotte F."/>
            <person name="Gonzalez-Candelas F."/>
            <person name="Latorre A."/>
            <person name="Rausell C."/>
            <person name="Kramerbeek J."/>
            <person name="Gadau J."/>
            <person name="Hoelldobler B."/>
            <person name="van Ham R.C.H.J."/>
            <person name="Gross R."/>
            <person name="Moya A."/>
        </authorList>
    </citation>
    <scope>NUCLEOTIDE SEQUENCE [LARGE SCALE GENOMIC DNA]</scope>
</reference>
<dbReference type="Gene3D" id="3.30.310.50">
    <property type="entry name" value="Alpha-D-phosphohexomutase, C-terminal domain"/>
    <property type="match status" value="1"/>
</dbReference>
<evidence type="ECO:0000256" key="5">
    <source>
        <dbReference type="ARBA" id="ARBA00023235"/>
    </source>
</evidence>
<dbReference type="EC" id="5.4.2.2" evidence="9"/>
<dbReference type="Pfam" id="PF02880">
    <property type="entry name" value="PGM_PMM_III"/>
    <property type="match status" value="1"/>
</dbReference>
<dbReference type="PANTHER" id="PTHR45745:SF1">
    <property type="entry name" value="PHOSPHOGLUCOMUTASE 2B-RELATED"/>
    <property type="match status" value="1"/>
</dbReference>